<dbReference type="EMBL" id="JAGKQM010000003">
    <property type="protein sequence ID" value="KAH0936347.1"/>
    <property type="molecule type" value="Genomic_DNA"/>
</dbReference>
<sequence length="60" mass="6632">RRESLGKVLGRVRTDAKAGQKEAKELSLTREPSSSRELCLVRPADELPSDDPSVVILDKQ</sequence>
<evidence type="ECO:0000313" key="3">
    <source>
        <dbReference type="Proteomes" id="UP000824890"/>
    </source>
</evidence>
<organism evidence="2 3">
    <name type="scientific">Brassica napus</name>
    <name type="common">Rape</name>
    <dbReference type="NCBI Taxonomy" id="3708"/>
    <lineage>
        <taxon>Eukaryota</taxon>
        <taxon>Viridiplantae</taxon>
        <taxon>Streptophyta</taxon>
        <taxon>Embryophyta</taxon>
        <taxon>Tracheophyta</taxon>
        <taxon>Spermatophyta</taxon>
        <taxon>Magnoliopsida</taxon>
        <taxon>eudicotyledons</taxon>
        <taxon>Gunneridae</taxon>
        <taxon>Pentapetalae</taxon>
        <taxon>rosids</taxon>
        <taxon>malvids</taxon>
        <taxon>Brassicales</taxon>
        <taxon>Brassicaceae</taxon>
        <taxon>Brassiceae</taxon>
        <taxon>Brassica</taxon>
    </lineage>
</organism>
<reference evidence="2 3" key="1">
    <citation type="submission" date="2021-05" db="EMBL/GenBank/DDBJ databases">
        <title>Genome Assembly of Synthetic Allotetraploid Brassica napus Reveals Homoeologous Exchanges between Subgenomes.</title>
        <authorList>
            <person name="Davis J.T."/>
        </authorList>
    </citation>
    <scope>NUCLEOTIDE SEQUENCE [LARGE SCALE GENOMIC DNA]</scope>
    <source>
        <strain evidence="3">cv. Da-Ae</strain>
        <tissue evidence="2">Seedling</tissue>
    </source>
</reference>
<feature type="non-terminal residue" evidence="2">
    <location>
        <position position="60"/>
    </location>
</feature>
<proteinExistence type="predicted"/>
<evidence type="ECO:0000256" key="1">
    <source>
        <dbReference type="SAM" id="MobiDB-lite"/>
    </source>
</evidence>
<gene>
    <name evidence="2" type="ORF">HID58_013464</name>
</gene>
<feature type="compositionally biased region" description="Basic and acidic residues" evidence="1">
    <location>
        <begin position="12"/>
        <end position="28"/>
    </location>
</feature>
<feature type="region of interest" description="Disordered" evidence="1">
    <location>
        <begin position="1"/>
        <end position="60"/>
    </location>
</feature>
<comment type="caution">
    <text evidence="2">The sequence shown here is derived from an EMBL/GenBank/DDBJ whole genome shotgun (WGS) entry which is preliminary data.</text>
</comment>
<dbReference type="Proteomes" id="UP000824890">
    <property type="component" value="Unassembled WGS sequence"/>
</dbReference>
<feature type="non-terminal residue" evidence="2">
    <location>
        <position position="1"/>
    </location>
</feature>
<name>A0ABQ8E402_BRANA</name>
<accession>A0ABQ8E402</accession>
<evidence type="ECO:0000313" key="2">
    <source>
        <dbReference type="EMBL" id="KAH0936347.1"/>
    </source>
</evidence>
<keyword evidence="3" id="KW-1185">Reference proteome</keyword>
<protein>
    <submittedName>
        <fullName evidence="2">Uncharacterized protein</fullName>
    </submittedName>
</protein>